<evidence type="ECO:0000313" key="1">
    <source>
        <dbReference type="EMBL" id="RAW02636.1"/>
    </source>
</evidence>
<dbReference type="AlphaFoldDB" id="A0A364Y6C2"/>
<dbReference type="PANTHER" id="PTHR37841">
    <property type="entry name" value="GLR2918 PROTEIN"/>
    <property type="match status" value="1"/>
</dbReference>
<name>A0A364Y6C2_9BACT</name>
<dbReference type="Pfam" id="PF14903">
    <property type="entry name" value="WG_beta_rep"/>
    <property type="match status" value="2"/>
</dbReference>
<protein>
    <recommendedName>
        <fullName evidence="3">WG repeat-containing protein</fullName>
    </recommendedName>
</protein>
<dbReference type="OrthoDB" id="2485468at2"/>
<dbReference type="InterPro" id="IPR032774">
    <property type="entry name" value="WG_beta_rep"/>
</dbReference>
<dbReference type="Proteomes" id="UP000251889">
    <property type="component" value="Unassembled WGS sequence"/>
</dbReference>
<organism evidence="1 2">
    <name type="scientific">Pseudochryseolinea flava</name>
    <dbReference type="NCBI Taxonomy" id="2059302"/>
    <lineage>
        <taxon>Bacteria</taxon>
        <taxon>Pseudomonadati</taxon>
        <taxon>Bacteroidota</taxon>
        <taxon>Cytophagia</taxon>
        <taxon>Cytophagales</taxon>
        <taxon>Fulvivirgaceae</taxon>
        <taxon>Pseudochryseolinea</taxon>
    </lineage>
</organism>
<dbReference type="PANTHER" id="PTHR37841:SF1">
    <property type="entry name" value="DUF3298 DOMAIN-CONTAINING PROTEIN"/>
    <property type="match status" value="1"/>
</dbReference>
<reference evidence="1 2" key="1">
    <citation type="submission" date="2018-06" db="EMBL/GenBank/DDBJ databases">
        <title>Chryseolinea flavus sp. nov., a member of the phylum Bacteroidetes isolated from soil.</title>
        <authorList>
            <person name="Li Y."/>
            <person name="Wang J."/>
        </authorList>
    </citation>
    <scope>NUCLEOTIDE SEQUENCE [LARGE SCALE GENOMIC DNA]</scope>
    <source>
        <strain evidence="1 2">SDU1-6</strain>
    </source>
</reference>
<keyword evidence="2" id="KW-1185">Reference proteome</keyword>
<gene>
    <name evidence="1" type="ORF">DQQ10_00560</name>
</gene>
<comment type="caution">
    <text evidence="1">The sequence shown here is derived from an EMBL/GenBank/DDBJ whole genome shotgun (WGS) entry which is preliminary data.</text>
</comment>
<evidence type="ECO:0008006" key="3">
    <source>
        <dbReference type="Google" id="ProtNLM"/>
    </source>
</evidence>
<evidence type="ECO:0000313" key="2">
    <source>
        <dbReference type="Proteomes" id="UP000251889"/>
    </source>
</evidence>
<accession>A0A364Y6C2</accession>
<proteinExistence type="predicted"/>
<sequence>MKQISALFLILVLVAEFDAGFCQEKTSVIQSTTMYLPGADTHGSFEQYTTATLKERKRRSTEVLSIAFTVNSSPDQIDKLLQKHKTLQLSENKKEKEAKILRTKITLHPAVPLQKFVALVHKIGEHTQTYDIDFSRNEIFVYILAQDDPKRGWLSGKFEVFDVESKKGALDFNGDTLIQPIYDELDFRGDIIIATRDQKQGILSTTNKTIIPLRYDALEILKMKDASEVVKVREGERWGIVSMHDEPLLPIIYDQLDYLNIDNLFLFSTEGKQGWRTLQKELTTRRYDSVDPFFTTGSVLFFTSNDGYLDIRDKDDKVSLVPMGTIIVERSGDHFIVKKDKAEGVMDLNQKIVLPTIYENVFATHSNRYWFVMKNKKYGLADLKTSDNTPLIYDEKVESFGSEERGIFCFKLRVNKANELKCGAIDTNGKIVVPFKYDAIASHDGNFIVVNDKQKYGAFNLELGVTINLEYDYLESASDVVAQVYKRNGKYGYLYEDGRKMTEALFDEHQAFSTSAMNISVLKNGNEVCLTAEGQMSDGACEE</sequence>
<dbReference type="EMBL" id="QMFY01000001">
    <property type="protein sequence ID" value="RAW02636.1"/>
    <property type="molecule type" value="Genomic_DNA"/>
</dbReference>
<dbReference type="RefSeq" id="WP_112744853.1">
    <property type="nucleotide sequence ID" value="NZ_QMFY01000001.1"/>
</dbReference>